<dbReference type="AlphaFoldDB" id="A0A1S3FKN0"/>
<dbReference type="Proteomes" id="UP000081671">
    <property type="component" value="Unplaced"/>
</dbReference>
<feature type="transmembrane region" description="Helical" evidence="13">
    <location>
        <begin position="96"/>
        <end position="119"/>
    </location>
</feature>
<proteinExistence type="inferred from homology"/>
<evidence type="ECO:0000256" key="12">
    <source>
        <dbReference type="RuleBase" id="RU004424"/>
    </source>
</evidence>
<feature type="transmembrane region" description="Helical" evidence="13">
    <location>
        <begin position="55"/>
        <end position="76"/>
    </location>
</feature>
<dbReference type="CTD" id="5726"/>
<accession>A0A1S3FKN0</accession>
<dbReference type="SUPFAM" id="SSF81321">
    <property type="entry name" value="Family A G protein-coupled receptor-like"/>
    <property type="match status" value="1"/>
</dbReference>
<evidence type="ECO:0000256" key="11">
    <source>
        <dbReference type="RuleBase" id="RU004423"/>
    </source>
</evidence>
<protein>
    <recommendedName>
        <fullName evidence="12">Taste receptor type 2</fullName>
    </recommendedName>
</protein>
<name>A0A1S3FKN0_DIPOR</name>
<reference evidence="15" key="1">
    <citation type="submission" date="2025-08" db="UniProtKB">
        <authorList>
            <consortium name="RefSeq"/>
        </authorList>
    </citation>
    <scope>IDENTIFICATION</scope>
    <source>
        <tissue evidence="15">Kidney</tissue>
    </source>
</reference>
<dbReference type="FunCoup" id="A0A1S3FKN0">
    <property type="interactions" value="647"/>
</dbReference>
<dbReference type="InParanoid" id="A0A1S3FKN0"/>
<dbReference type="Gene3D" id="1.20.1070.10">
    <property type="entry name" value="Rhodopsin 7-helix transmembrane proteins"/>
    <property type="match status" value="1"/>
</dbReference>
<evidence type="ECO:0000256" key="6">
    <source>
        <dbReference type="ARBA" id="ARBA00022989"/>
    </source>
</evidence>
<feature type="transmembrane region" description="Helical" evidence="13">
    <location>
        <begin position="140"/>
        <end position="163"/>
    </location>
</feature>
<dbReference type="GO" id="GO:0033038">
    <property type="term" value="F:bitter taste receptor activity"/>
    <property type="evidence" value="ECO:0007669"/>
    <property type="project" value="InterPro"/>
</dbReference>
<evidence type="ECO:0000256" key="2">
    <source>
        <dbReference type="ARBA" id="ARBA00007376"/>
    </source>
</evidence>
<dbReference type="KEGG" id="dord:105989548"/>
<evidence type="ECO:0000256" key="10">
    <source>
        <dbReference type="ARBA" id="ARBA00023224"/>
    </source>
</evidence>
<dbReference type="InterPro" id="IPR007960">
    <property type="entry name" value="TAS2R"/>
</dbReference>
<keyword evidence="5 12" id="KW-0812">Transmembrane</keyword>
<keyword evidence="8 12" id="KW-0472">Membrane</keyword>
<evidence type="ECO:0000313" key="14">
    <source>
        <dbReference type="Proteomes" id="UP000081671"/>
    </source>
</evidence>
<evidence type="ECO:0000256" key="9">
    <source>
        <dbReference type="ARBA" id="ARBA00023170"/>
    </source>
</evidence>
<dbReference type="GeneID" id="105989548"/>
<dbReference type="FunFam" id="1.20.1070.10:FF:000055">
    <property type="entry name" value="Taste receptor type 2"/>
    <property type="match status" value="1"/>
</dbReference>
<dbReference type="Pfam" id="PF05296">
    <property type="entry name" value="TAS2R"/>
    <property type="match status" value="1"/>
</dbReference>
<feature type="transmembrane region" description="Helical" evidence="13">
    <location>
        <begin position="244"/>
        <end position="270"/>
    </location>
</feature>
<evidence type="ECO:0000256" key="7">
    <source>
        <dbReference type="ARBA" id="ARBA00023040"/>
    </source>
</evidence>
<organism evidence="14 15">
    <name type="scientific">Dipodomys ordii</name>
    <name type="common">Ord's kangaroo rat</name>
    <dbReference type="NCBI Taxonomy" id="10020"/>
    <lineage>
        <taxon>Eukaryota</taxon>
        <taxon>Metazoa</taxon>
        <taxon>Chordata</taxon>
        <taxon>Craniata</taxon>
        <taxon>Vertebrata</taxon>
        <taxon>Euteleostomi</taxon>
        <taxon>Mammalia</taxon>
        <taxon>Eutheria</taxon>
        <taxon>Euarchontoglires</taxon>
        <taxon>Glires</taxon>
        <taxon>Rodentia</taxon>
        <taxon>Castorimorpha</taxon>
        <taxon>Heteromyidae</taxon>
        <taxon>Dipodomyinae</taxon>
        <taxon>Dipodomys</taxon>
    </lineage>
</organism>
<evidence type="ECO:0000256" key="5">
    <source>
        <dbReference type="ARBA" id="ARBA00022692"/>
    </source>
</evidence>
<sequence length="317" mass="35329">MLTLTPSLTVSFEAKIGFLFLSFLEFAVGILANAFIFLVNFWDVVKKQPLSSCDLVLLCLSITRLFLNGLLFLNAIQLTCFQQIQHPLNDSYQAILMLWMIASQVSFWLAACLSLLYCSKIARFSHPFLLCLMSWISRKISHILLGAMLLSLVCAVFCMWDFFGRSQFMATMGSPLNDTELGLQVPNLQFFYSFLFCNVMSLPPFLSFLVSSGLLIFSLGSHLRTMKSQTRDSGDPSLEAHVKALISLVSFLCFYVLAFCAALVSVPLLILWRNKVGVMVCVAVMAACPGGHAAILISGNAKLRRAVKTILLWAWRS</sequence>
<keyword evidence="7 12" id="KW-0297">G-protein coupled receptor</keyword>
<keyword evidence="6 13" id="KW-1133">Transmembrane helix</keyword>
<keyword evidence="3 12" id="KW-0919">Taste</keyword>
<dbReference type="PANTHER" id="PTHR11394">
    <property type="entry name" value="TASTE RECEPTOR TYPE 2"/>
    <property type="match status" value="1"/>
</dbReference>
<evidence type="ECO:0000256" key="3">
    <source>
        <dbReference type="ARBA" id="ARBA00022480"/>
    </source>
</evidence>
<keyword evidence="4 12" id="KW-0716">Sensory transduction</keyword>
<comment type="subcellular location">
    <subcellularLocation>
        <location evidence="1 12">Membrane</location>
        <topology evidence="1 12">Multi-pass membrane protein</topology>
    </subcellularLocation>
</comment>
<keyword evidence="10 12" id="KW-0807">Transducer</keyword>
<evidence type="ECO:0000256" key="1">
    <source>
        <dbReference type="ARBA" id="ARBA00004141"/>
    </source>
</evidence>
<comment type="similarity">
    <text evidence="2 11">Belongs to the G-protein coupled receptor T2R family.</text>
</comment>
<evidence type="ECO:0000256" key="8">
    <source>
        <dbReference type="ARBA" id="ARBA00023136"/>
    </source>
</evidence>
<keyword evidence="9 12" id="KW-0675">Receptor</keyword>
<feature type="transmembrane region" description="Helical" evidence="13">
    <location>
        <begin position="276"/>
        <end position="298"/>
    </location>
</feature>
<dbReference type="GO" id="GO:0004930">
    <property type="term" value="F:G protein-coupled receptor activity"/>
    <property type="evidence" value="ECO:0007669"/>
    <property type="project" value="UniProtKB-KW"/>
</dbReference>
<keyword evidence="14" id="KW-1185">Reference proteome</keyword>
<evidence type="ECO:0000313" key="15">
    <source>
        <dbReference type="RefSeq" id="XP_012877106.1"/>
    </source>
</evidence>
<feature type="transmembrane region" description="Helical" evidence="13">
    <location>
        <begin position="20"/>
        <end position="43"/>
    </location>
</feature>
<feature type="transmembrane region" description="Helical" evidence="13">
    <location>
        <begin position="190"/>
        <end position="223"/>
    </location>
</feature>
<gene>
    <name evidence="15" type="primary">LOC105989548</name>
</gene>
<dbReference type="OrthoDB" id="9533783at2759"/>
<evidence type="ECO:0000256" key="4">
    <source>
        <dbReference type="ARBA" id="ARBA00022606"/>
    </source>
</evidence>
<dbReference type="RefSeq" id="XP_012877106.1">
    <property type="nucleotide sequence ID" value="XM_013021652.1"/>
</dbReference>
<dbReference type="GO" id="GO:0016020">
    <property type="term" value="C:membrane"/>
    <property type="evidence" value="ECO:0007669"/>
    <property type="project" value="UniProtKB-SubCell"/>
</dbReference>
<evidence type="ECO:0000256" key="13">
    <source>
        <dbReference type="SAM" id="Phobius"/>
    </source>
</evidence>
<dbReference type="PANTHER" id="PTHR11394:SF52">
    <property type="entry name" value="TASTE RECEPTOR TYPE 2 MEMBER 38"/>
    <property type="match status" value="1"/>
</dbReference>